<dbReference type="SUPFAM" id="SSF144083">
    <property type="entry name" value="Magnesium transport protein CorA, transmembrane region"/>
    <property type="match status" value="1"/>
</dbReference>
<evidence type="ECO:0000256" key="11">
    <source>
        <dbReference type="ARBA" id="ARBA00023136"/>
    </source>
</evidence>
<dbReference type="AlphaFoldDB" id="A0AAN1T257"/>
<evidence type="ECO:0000256" key="6">
    <source>
        <dbReference type="ARBA" id="ARBA00022519"/>
    </source>
</evidence>
<dbReference type="PANTHER" id="PTHR47685">
    <property type="entry name" value="MAGNESIUM TRANSPORT PROTEIN CORA"/>
    <property type="match status" value="1"/>
</dbReference>
<reference evidence="14 15" key="1">
    <citation type="submission" date="2019-03" db="EMBL/GenBank/DDBJ databases">
        <title>Complete genome sequence of Ferrigenium kumadai strain An22, a microaerophilic iron-oxidizing bacterium isolated from a paddy field soil.</title>
        <authorList>
            <person name="Watanabe T."/>
            <person name="Asakawa S."/>
        </authorList>
    </citation>
    <scope>NUCLEOTIDE SEQUENCE [LARGE SCALE GENOMIC DNA]</scope>
    <source>
        <strain evidence="14 15">An22</strain>
    </source>
</reference>
<dbReference type="GO" id="GO:0015099">
    <property type="term" value="F:nickel cation transmembrane transporter activity"/>
    <property type="evidence" value="ECO:0007669"/>
    <property type="project" value="TreeGrafter"/>
</dbReference>
<dbReference type="CDD" id="cd12835">
    <property type="entry name" value="EcCorA-like_1"/>
    <property type="match status" value="1"/>
</dbReference>
<keyword evidence="11 13" id="KW-0472">Membrane</keyword>
<evidence type="ECO:0000256" key="8">
    <source>
        <dbReference type="ARBA" id="ARBA00022842"/>
    </source>
</evidence>
<evidence type="ECO:0000256" key="2">
    <source>
        <dbReference type="ARBA" id="ARBA00009765"/>
    </source>
</evidence>
<evidence type="ECO:0000256" key="12">
    <source>
        <dbReference type="ARBA" id="ARBA00034269"/>
    </source>
</evidence>
<dbReference type="FunFam" id="1.20.58.340:FF:000001">
    <property type="entry name" value="Magnesium transport protein CorA"/>
    <property type="match status" value="1"/>
</dbReference>
<organism evidence="14 15">
    <name type="scientific">Ferrigenium kumadai</name>
    <dbReference type="NCBI Taxonomy" id="1682490"/>
    <lineage>
        <taxon>Bacteria</taxon>
        <taxon>Pseudomonadati</taxon>
        <taxon>Pseudomonadota</taxon>
        <taxon>Betaproteobacteria</taxon>
        <taxon>Nitrosomonadales</taxon>
        <taxon>Gallionellaceae</taxon>
        <taxon>Ferrigenium</taxon>
    </lineage>
</organism>
<dbReference type="GO" id="GO:0005886">
    <property type="term" value="C:plasma membrane"/>
    <property type="evidence" value="ECO:0007669"/>
    <property type="project" value="UniProtKB-SubCell"/>
</dbReference>
<comment type="similarity">
    <text evidence="2 13">Belongs to the CorA metal ion transporter (MIT) (TC 1.A.35) family.</text>
</comment>
<keyword evidence="8 13" id="KW-0460">Magnesium</keyword>
<feature type="transmembrane region" description="Helical" evidence="13">
    <location>
        <begin position="292"/>
        <end position="313"/>
    </location>
</feature>
<comment type="subcellular location">
    <subcellularLocation>
        <location evidence="1">Cell inner membrane</location>
        <topology evidence="1">Multi-pass membrane protein</topology>
    </subcellularLocation>
    <subcellularLocation>
        <location evidence="13">Membrane</location>
        <topology evidence="13">Multi-pass membrane protein</topology>
    </subcellularLocation>
</comment>
<comment type="function">
    <text evidence="13">Mediates influx of magnesium ions.</text>
</comment>
<dbReference type="Gene3D" id="3.30.460.20">
    <property type="entry name" value="CorA soluble domain-like"/>
    <property type="match status" value="1"/>
</dbReference>
<dbReference type="PANTHER" id="PTHR47685:SF1">
    <property type="entry name" value="MAGNESIUM TRANSPORT PROTEIN CORA"/>
    <property type="match status" value="1"/>
</dbReference>
<keyword evidence="4 13" id="KW-0813">Transport</keyword>
<dbReference type="InterPro" id="IPR004488">
    <property type="entry name" value="Mg/Co-transport_prot_CorA"/>
</dbReference>
<dbReference type="Proteomes" id="UP001319121">
    <property type="component" value="Chromosome"/>
</dbReference>
<gene>
    <name evidence="13 14" type="primary">corA</name>
    <name evidence="14" type="ORF">FGKAn22_21020</name>
</gene>
<accession>A0AAN1T257</accession>
<dbReference type="InterPro" id="IPR045863">
    <property type="entry name" value="CorA_TM1_TM2"/>
</dbReference>
<dbReference type="SUPFAM" id="SSF143865">
    <property type="entry name" value="CorA soluble domain-like"/>
    <property type="match status" value="1"/>
</dbReference>
<evidence type="ECO:0000256" key="4">
    <source>
        <dbReference type="ARBA" id="ARBA00022448"/>
    </source>
</evidence>
<evidence type="ECO:0000256" key="13">
    <source>
        <dbReference type="RuleBase" id="RU362010"/>
    </source>
</evidence>
<dbReference type="Gene3D" id="1.20.58.340">
    <property type="entry name" value="Magnesium transport protein CorA, transmembrane region"/>
    <property type="match status" value="1"/>
</dbReference>
<dbReference type="NCBIfam" id="TIGR00383">
    <property type="entry name" value="corA"/>
    <property type="match status" value="1"/>
</dbReference>
<dbReference type="InterPro" id="IPR050829">
    <property type="entry name" value="CorA_MIT"/>
</dbReference>
<keyword evidence="5 13" id="KW-1003">Cell membrane</keyword>
<dbReference type="EMBL" id="AP019536">
    <property type="protein sequence ID" value="BBJ00410.1"/>
    <property type="molecule type" value="Genomic_DNA"/>
</dbReference>
<dbReference type="InterPro" id="IPR002523">
    <property type="entry name" value="MgTranspt_CorA/ZnTranspt_ZntB"/>
</dbReference>
<comment type="catalytic activity">
    <reaction evidence="12">
        <text>Mg(2+)(in) = Mg(2+)(out)</text>
        <dbReference type="Rhea" id="RHEA:29827"/>
        <dbReference type="ChEBI" id="CHEBI:18420"/>
    </reaction>
</comment>
<protein>
    <recommendedName>
        <fullName evidence="3 13">Magnesium transport protein CorA</fullName>
    </recommendedName>
</protein>
<evidence type="ECO:0000256" key="10">
    <source>
        <dbReference type="ARBA" id="ARBA00023065"/>
    </source>
</evidence>
<name>A0AAN1T257_9PROT</name>
<evidence type="ECO:0000313" key="14">
    <source>
        <dbReference type="EMBL" id="BBJ00410.1"/>
    </source>
</evidence>
<evidence type="ECO:0000256" key="7">
    <source>
        <dbReference type="ARBA" id="ARBA00022692"/>
    </source>
</evidence>
<proteinExistence type="inferred from homology"/>
<keyword evidence="10 13" id="KW-0406">Ion transport</keyword>
<evidence type="ECO:0000256" key="5">
    <source>
        <dbReference type="ARBA" id="ARBA00022475"/>
    </source>
</evidence>
<dbReference type="KEGG" id="fku:FGKAn22_21020"/>
<keyword evidence="6" id="KW-0997">Cell inner membrane</keyword>
<dbReference type="Pfam" id="PF01544">
    <property type="entry name" value="CorA"/>
    <property type="match status" value="1"/>
</dbReference>
<dbReference type="RefSeq" id="WP_212785650.1">
    <property type="nucleotide sequence ID" value="NZ_AP019536.1"/>
</dbReference>
<sequence length="319" mass="35817">MLYAFNLSNGRLSRLHIEEGSDLGATQPVWIDLVAATDEERARVEQAYNVQLPRPAHLQDIEASARFYEGEGGVHLRSDFLSGKESHSRSVTVAFVLSGAMLISIHEEDLPIFRLLRMHLHAQTGDVEDCLDVLVDLYGMDVEFSADALEKVYADLGSVSQRVLNAPLRDRDAAKALAIIAHAEHINGRIRRNVMDTQRAVSFLIRSKLLRPEQVDEARQIQQDIESLHGHTSFLSDKINFLMSSTTGFININQNRIVRMFTVASVALLPPTLIASIYGMNFQFMPELAWKLGYPFALGLMVVTVAGPLWFFLRKGWLK</sequence>
<keyword evidence="7 13" id="KW-0812">Transmembrane</keyword>
<dbReference type="GO" id="GO:0015087">
    <property type="term" value="F:cobalt ion transmembrane transporter activity"/>
    <property type="evidence" value="ECO:0007669"/>
    <property type="project" value="UniProtKB-UniRule"/>
</dbReference>
<evidence type="ECO:0000256" key="9">
    <source>
        <dbReference type="ARBA" id="ARBA00022989"/>
    </source>
</evidence>
<keyword evidence="15" id="KW-1185">Reference proteome</keyword>
<feature type="transmembrane region" description="Helical" evidence="13">
    <location>
        <begin position="260"/>
        <end position="280"/>
    </location>
</feature>
<dbReference type="GO" id="GO:0015095">
    <property type="term" value="F:magnesium ion transmembrane transporter activity"/>
    <property type="evidence" value="ECO:0007669"/>
    <property type="project" value="UniProtKB-UniRule"/>
</dbReference>
<keyword evidence="9 13" id="KW-1133">Transmembrane helix</keyword>
<evidence type="ECO:0000256" key="3">
    <source>
        <dbReference type="ARBA" id="ARBA00019439"/>
    </source>
</evidence>
<evidence type="ECO:0000256" key="1">
    <source>
        <dbReference type="ARBA" id="ARBA00004429"/>
    </source>
</evidence>
<evidence type="ECO:0000313" key="15">
    <source>
        <dbReference type="Proteomes" id="UP001319121"/>
    </source>
</evidence>
<dbReference type="InterPro" id="IPR045861">
    <property type="entry name" value="CorA_cytoplasmic_dom"/>
</dbReference>